<gene>
    <name evidence="1" type="ORF">PLEPLA_LOCUS7072</name>
</gene>
<organism evidence="1 2">
    <name type="scientific">Pleuronectes platessa</name>
    <name type="common">European plaice</name>
    <dbReference type="NCBI Taxonomy" id="8262"/>
    <lineage>
        <taxon>Eukaryota</taxon>
        <taxon>Metazoa</taxon>
        <taxon>Chordata</taxon>
        <taxon>Craniata</taxon>
        <taxon>Vertebrata</taxon>
        <taxon>Euteleostomi</taxon>
        <taxon>Actinopterygii</taxon>
        <taxon>Neopterygii</taxon>
        <taxon>Teleostei</taxon>
        <taxon>Neoteleostei</taxon>
        <taxon>Acanthomorphata</taxon>
        <taxon>Carangaria</taxon>
        <taxon>Pleuronectiformes</taxon>
        <taxon>Pleuronectoidei</taxon>
        <taxon>Pleuronectidae</taxon>
        <taxon>Pleuronectes</taxon>
    </lineage>
</organism>
<dbReference type="AlphaFoldDB" id="A0A9N7TUW3"/>
<protein>
    <submittedName>
        <fullName evidence="1">Uncharacterized protein</fullName>
    </submittedName>
</protein>
<evidence type="ECO:0000313" key="1">
    <source>
        <dbReference type="EMBL" id="CAB1419244.1"/>
    </source>
</evidence>
<accession>A0A9N7TUW3</accession>
<name>A0A9N7TUW3_PLEPL</name>
<reference evidence="1" key="1">
    <citation type="submission" date="2020-03" db="EMBL/GenBank/DDBJ databases">
        <authorList>
            <person name="Weist P."/>
        </authorList>
    </citation>
    <scope>NUCLEOTIDE SEQUENCE</scope>
</reference>
<keyword evidence="2" id="KW-1185">Reference proteome</keyword>
<proteinExistence type="predicted"/>
<sequence length="174" mass="19137">MPDLKNSSRAREQQLLPLIHQSATPVRRRPDSDLKQCCNENVEQCRVQQELGSVVVKETCSGDPEPQHGSPALTAYHHLHADYSIKSSGAEHALASLQSVIQQRTLSALRILQHAVKEETSATLPTVAMAAAVPTFSWTYKAGQRRQQPHQLCPRVHIYCATAQGHPDAGHAPQ</sequence>
<comment type="caution">
    <text evidence="1">The sequence shown here is derived from an EMBL/GenBank/DDBJ whole genome shotgun (WGS) entry which is preliminary data.</text>
</comment>
<dbReference type="Proteomes" id="UP001153269">
    <property type="component" value="Unassembled WGS sequence"/>
</dbReference>
<evidence type="ECO:0000313" key="2">
    <source>
        <dbReference type="Proteomes" id="UP001153269"/>
    </source>
</evidence>
<dbReference type="EMBL" id="CADEAL010000376">
    <property type="protein sequence ID" value="CAB1419244.1"/>
    <property type="molecule type" value="Genomic_DNA"/>
</dbReference>